<dbReference type="EMBL" id="MHIL01000035">
    <property type="protein sequence ID" value="OGY50091.1"/>
    <property type="molecule type" value="Genomic_DNA"/>
</dbReference>
<dbReference type="PANTHER" id="PTHR33202">
    <property type="entry name" value="ZINC UPTAKE REGULATION PROTEIN"/>
    <property type="match status" value="1"/>
</dbReference>
<dbReference type="STRING" id="1797542.A3J59_04720"/>
<dbReference type="GO" id="GO:0045892">
    <property type="term" value="P:negative regulation of DNA-templated transcription"/>
    <property type="evidence" value="ECO:0007669"/>
    <property type="project" value="TreeGrafter"/>
</dbReference>
<dbReference type="InterPro" id="IPR036390">
    <property type="entry name" value="WH_DNA-bd_sf"/>
</dbReference>
<evidence type="ECO:0008006" key="5">
    <source>
        <dbReference type="Google" id="ProtNLM"/>
    </source>
</evidence>
<protein>
    <recommendedName>
        <fullName evidence="5">Transcriptional repressor</fullName>
    </recommendedName>
</protein>
<dbReference type="AlphaFoldDB" id="A0A1G1YCX1"/>
<dbReference type="PANTHER" id="PTHR33202:SF7">
    <property type="entry name" value="FERRIC UPTAKE REGULATION PROTEIN"/>
    <property type="match status" value="1"/>
</dbReference>
<feature type="binding site" evidence="1">
    <location>
        <position position="87"/>
    </location>
    <ligand>
        <name>Zn(2+)</name>
        <dbReference type="ChEBI" id="CHEBI:29105"/>
    </ligand>
</feature>
<organism evidence="3 4">
    <name type="scientific">Candidatus Buchananbacteria bacterium RIFCSPHIGHO2_02_FULL_56_16</name>
    <dbReference type="NCBI Taxonomy" id="1797542"/>
    <lineage>
        <taxon>Bacteria</taxon>
        <taxon>Candidatus Buchananiibacteriota</taxon>
    </lineage>
</organism>
<comment type="cofactor">
    <cofactor evidence="2">
        <name>Mn(2+)</name>
        <dbReference type="ChEBI" id="CHEBI:29035"/>
    </cofactor>
    <cofactor evidence="2">
        <name>Fe(2+)</name>
        <dbReference type="ChEBI" id="CHEBI:29033"/>
    </cofactor>
    <text evidence="2">Binds 1 Mn(2+) or Fe(2+) ion per subunit.</text>
</comment>
<dbReference type="Pfam" id="PF01475">
    <property type="entry name" value="FUR"/>
    <property type="match status" value="1"/>
</dbReference>
<dbReference type="GO" id="GO:0008270">
    <property type="term" value="F:zinc ion binding"/>
    <property type="evidence" value="ECO:0007669"/>
    <property type="project" value="TreeGrafter"/>
</dbReference>
<comment type="cofactor">
    <cofactor evidence="1">
        <name>Zn(2+)</name>
        <dbReference type="ChEBI" id="CHEBI:29105"/>
    </cofactor>
    <text evidence="1">Binds 1 zinc ion per subunit.</text>
</comment>
<reference evidence="3 4" key="1">
    <citation type="journal article" date="2016" name="Nat. Commun.">
        <title>Thousands of microbial genomes shed light on interconnected biogeochemical processes in an aquifer system.</title>
        <authorList>
            <person name="Anantharaman K."/>
            <person name="Brown C.T."/>
            <person name="Hug L.A."/>
            <person name="Sharon I."/>
            <person name="Castelle C.J."/>
            <person name="Probst A.J."/>
            <person name="Thomas B.C."/>
            <person name="Singh A."/>
            <person name="Wilkins M.J."/>
            <person name="Karaoz U."/>
            <person name="Brodie E.L."/>
            <person name="Williams K.H."/>
            <person name="Hubbard S.S."/>
            <person name="Banfield J.F."/>
        </authorList>
    </citation>
    <scope>NUCLEOTIDE SEQUENCE [LARGE SCALE GENOMIC DNA]</scope>
</reference>
<dbReference type="InterPro" id="IPR002481">
    <property type="entry name" value="FUR"/>
</dbReference>
<dbReference type="GO" id="GO:0000976">
    <property type="term" value="F:transcription cis-regulatory region binding"/>
    <property type="evidence" value="ECO:0007669"/>
    <property type="project" value="TreeGrafter"/>
</dbReference>
<feature type="binding site" evidence="1">
    <location>
        <position position="121"/>
    </location>
    <ligand>
        <name>Zn(2+)</name>
        <dbReference type="ChEBI" id="CHEBI:29105"/>
    </ligand>
</feature>
<sequence length="124" mass="14182">MEMILRQKRLKATPGRLAMLKCLAANNHPISAETIHTKLKQRFDLVTIYRNLEAFERSGIVFRETMRKTDCFYLADAPHHHIFCRSCEAVACVACDHKIVSVPNFKNIAHRLVLTGICRKCVDA</sequence>
<feature type="binding site" evidence="1">
    <location>
        <position position="84"/>
    </location>
    <ligand>
        <name>Zn(2+)</name>
        <dbReference type="ChEBI" id="CHEBI:29105"/>
    </ligand>
</feature>
<keyword evidence="1" id="KW-0479">Metal-binding</keyword>
<evidence type="ECO:0000256" key="1">
    <source>
        <dbReference type="PIRSR" id="PIRSR602481-1"/>
    </source>
</evidence>
<evidence type="ECO:0000256" key="2">
    <source>
        <dbReference type="PIRSR" id="PIRSR602481-2"/>
    </source>
</evidence>
<dbReference type="Gene3D" id="1.10.10.10">
    <property type="entry name" value="Winged helix-like DNA-binding domain superfamily/Winged helix DNA-binding domain"/>
    <property type="match status" value="1"/>
</dbReference>
<proteinExistence type="predicted"/>
<keyword evidence="2" id="KW-0408">Iron</keyword>
<dbReference type="SUPFAM" id="SSF46785">
    <property type="entry name" value="Winged helix' DNA-binding domain"/>
    <property type="match status" value="1"/>
</dbReference>
<name>A0A1G1YCX1_9BACT</name>
<feature type="binding site" evidence="1">
    <location>
        <position position="118"/>
    </location>
    <ligand>
        <name>Zn(2+)</name>
        <dbReference type="ChEBI" id="CHEBI:29105"/>
    </ligand>
</feature>
<comment type="caution">
    <text evidence="3">The sequence shown here is derived from an EMBL/GenBank/DDBJ whole genome shotgun (WGS) entry which is preliminary data.</text>
</comment>
<dbReference type="InterPro" id="IPR036388">
    <property type="entry name" value="WH-like_DNA-bd_sf"/>
</dbReference>
<evidence type="ECO:0000313" key="4">
    <source>
        <dbReference type="Proteomes" id="UP000177310"/>
    </source>
</evidence>
<dbReference type="GO" id="GO:0003700">
    <property type="term" value="F:DNA-binding transcription factor activity"/>
    <property type="evidence" value="ECO:0007669"/>
    <property type="project" value="InterPro"/>
</dbReference>
<gene>
    <name evidence="3" type="ORF">A3J59_04720</name>
</gene>
<evidence type="ECO:0000313" key="3">
    <source>
        <dbReference type="EMBL" id="OGY50091.1"/>
    </source>
</evidence>
<dbReference type="CDD" id="cd07153">
    <property type="entry name" value="Fur_like"/>
    <property type="match status" value="1"/>
</dbReference>
<dbReference type="GO" id="GO:1900376">
    <property type="term" value="P:regulation of secondary metabolite biosynthetic process"/>
    <property type="evidence" value="ECO:0007669"/>
    <property type="project" value="TreeGrafter"/>
</dbReference>
<dbReference type="Proteomes" id="UP000177310">
    <property type="component" value="Unassembled WGS sequence"/>
</dbReference>
<accession>A0A1G1YCX1</accession>
<feature type="binding site" evidence="2">
    <location>
        <position position="110"/>
    </location>
    <ligand>
        <name>Fe cation</name>
        <dbReference type="ChEBI" id="CHEBI:24875"/>
    </ligand>
</feature>
<keyword evidence="1" id="KW-0862">Zinc</keyword>